<evidence type="ECO:0000313" key="1">
    <source>
        <dbReference type="EMBL" id="CAL1540463.1"/>
    </source>
</evidence>
<dbReference type="InterPro" id="IPR018490">
    <property type="entry name" value="cNMP-bd_dom_sf"/>
</dbReference>
<dbReference type="EMBL" id="CAXITT010000383">
    <property type="protein sequence ID" value="CAL1540463.1"/>
    <property type="molecule type" value="Genomic_DNA"/>
</dbReference>
<dbReference type="AlphaFoldDB" id="A0AAV2I3C8"/>
<proteinExistence type="predicted"/>
<organism evidence="1 2">
    <name type="scientific">Lymnaea stagnalis</name>
    <name type="common">Great pond snail</name>
    <name type="synonym">Helix stagnalis</name>
    <dbReference type="NCBI Taxonomy" id="6523"/>
    <lineage>
        <taxon>Eukaryota</taxon>
        <taxon>Metazoa</taxon>
        <taxon>Spiralia</taxon>
        <taxon>Lophotrochozoa</taxon>
        <taxon>Mollusca</taxon>
        <taxon>Gastropoda</taxon>
        <taxon>Heterobranchia</taxon>
        <taxon>Euthyneura</taxon>
        <taxon>Panpulmonata</taxon>
        <taxon>Hygrophila</taxon>
        <taxon>Lymnaeoidea</taxon>
        <taxon>Lymnaeidae</taxon>
        <taxon>Lymnaea</taxon>
    </lineage>
</organism>
<evidence type="ECO:0000313" key="2">
    <source>
        <dbReference type="Proteomes" id="UP001497497"/>
    </source>
</evidence>
<dbReference type="InterPro" id="IPR014710">
    <property type="entry name" value="RmlC-like_jellyroll"/>
</dbReference>
<dbReference type="Proteomes" id="UP001497497">
    <property type="component" value="Unassembled WGS sequence"/>
</dbReference>
<reference evidence="1 2" key="1">
    <citation type="submission" date="2024-04" db="EMBL/GenBank/DDBJ databases">
        <authorList>
            <consortium name="Genoscope - CEA"/>
            <person name="William W."/>
        </authorList>
    </citation>
    <scope>NUCLEOTIDE SEQUENCE [LARGE SCALE GENOMIC DNA]</scope>
</reference>
<evidence type="ECO:0008006" key="3">
    <source>
        <dbReference type="Google" id="ProtNLM"/>
    </source>
</evidence>
<gene>
    <name evidence="1" type="ORF">GSLYS_00014112001</name>
</gene>
<accession>A0AAV2I3C8</accession>
<dbReference type="SUPFAM" id="SSF51206">
    <property type="entry name" value="cAMP-binding domain-like"/>
    <property type="match status" value="1"/>
</dbReference>
<dbReference type="Gene3D" id="2.60.120.10">
    <property type="entry name" value="Jelly Rolls"/>
    <property type="match status" value="1"/>
</dbReference>
<sequence length="242" mass="27653">MLTDYLLSGNVIGEYSFLTGKASHKTIVCETHVMIWFIRYQHLWKYIREMPGYRKDLLSTLQLKMWKVVAVKLAFRILLNEPSWFRMSRTEIMRELSEAVLVDLKTSHHSLAEFLCSSDVIVIQGTMVANGPNQIICGPFCIARGQTNYSFAEDSERPIILVMPPEVEDDYESKIQIGMWCTTDEEVGERTVSDLTLSSGTSNEQPSYKSRKVYFLCRDCAVRESHSSVSICSWVIGPETEV</sequence>
<name>A0AAV2I3C8_LYMST</name>
<comment type="caution">
    <text evidence="1">The sequence shown here is derived from an EMBL/GenBank/DDBJ whole genome shotgun (WGS) entry which is preliminary data.</text>
</comment>
<protein>
    <recommendedName>
        <fullName evidence="3">Cyclic nucleotide-binding domain-containing protein</fullName>
    </recommendedName>
</protein>
<keyword evidence="2" id="KW-1185">Reference proteome</keyword>